<proteinExistence type="predicted"/>
<dbReference type="RefSeq" id="WP_035194877.1">
    <property type="nucleotide sequence ID" value="NZ_JJRY01000005.1"/>
</dbReference>
<protein>
    <recommendedName>
        <fullName evidence="2">SWIM-type domain-containing protein</fullName>
    </recommendedName>
</protein>
<sequence>MLVNKIPKDKIKYCIENLETMFDPQVERDYSMLKQALSLFRNGAVYNAAIEGDTITAAVQDKSDTYTTALELDFMEISFCSCQLKDEIFCVHKLATLFYIFSLFDSPGEFFNQWKEGFKYTATEKMLPITKKERTYQEDSLESWLTFFNEKYIQFSKKREARMSTYWNYQRSTNLAEDLYETFYPTLLDTVMPSSPVGENLFHFHAALSVFEKILENAADIYSSSYSNHYTRKYLGEILADIAELAFNVRKSNIERTNADEKILSETPERLVNILLMTRDFQYDRLYLFQIACSNLILTKEQLDSLKRKLLARGKKEEKLKELGKVNFSSECRLALAHLDFIVEKDKVAIKRLSDGPANEVYYYTTWFKSLAQNKVWDRFKIWLSFIEKRMNEYIHQYGEQQLKRELTTFYLFYIKGYANEKGKEDVYINTLQTWLPYSYSDFCDYLLEQKEFRMWTELQLFAGIAIENIDKGLLKEIEEKDRSCLLPLYHHAVEAAISEKSRDAYKQAVKYLRKLRTHYKSLKKEDVWNGYIHMLSAKYKRLRAFQEELRKGKGKLIND</sequence>
<dbReference type="GO" id="GO:0008270">
    <property type="term" value="F:zinc ion binding"/>
    <property type="evidence" value="ECO:0007669"/>
    <property type="project" value="UniProtKB-KW"/>
</dbReference>
<comment type="caution">
    <text evidence="3">The sequence shown here is derived from an EMBL/GenBank/DDBJ whole genome shotgun (WGS) entry which is preliminary data.</text>
</comment>
<evidence type="ECO:0000259" key="2">
    <source>
        <dbReference type="PROSITE" id="PS50966"/>
    </source>
</evidence>
<keyword evidence="1" id="KW-0862">Zinc</keyword>
<keyword evidence="1" id="KW-0479">Metal-binding</keyword>
<evidence type="ECO:0000256" key="1">
    <source>
        <dbReference type="PROSITE-ProRule" id="PRU00325"/>
    </source>
</evidence>
<evidence type="ECO:0000313" key="4">
    <source>
        <dbReference type="Proteomes" id="UP000027936"/>
    </source>
</evidence>
<dbReference type="InterPro" id="IPR007527">
    <property type="entry name" value="Znf_SWIM"/>
</dbReference>
<dbReference type="PROSITE" id="PS50966">
    <property type="entry name" value="ZF_SWIM"/>
    <property type="match status" value="1"/>
</dbReference>
<reference evidence="3 4" key="1">
    <citation type="submission" date="2014-04" db="EMBL/GenBank/DDBJ databases">
        <title>Draft genome sequence of Bacillus azotoformans MEV2011, a (co-) denitrifying strain unable to grow in the presence of oxygen.</title>
        <authorList>
            <person name="Nielsen M."/>
            <person name="Schreiber L."/>
            <person name="Finster K."/>
            <person name="Schramm A."/>
        </authorList>
    </citation>
    <scope>NUCLEOTIDE SEQUENCE [LARGE SCALE GENOMIC DNA]</scope>
    <source>
        <strain evidence="3 4">MEV2011</strain>
    </source>
</reference>
<name>A0A072NPN8_SCHAZ</name>
<evidence type="ECO:0000313" key="3">
    <source>
        <dbReference type="EMBL" id="KEF38893.1"/>
    </source>
</evidence>
<dbReference type="AlphaFoldDB" id="A0A072NPN8"/>
<organism evidence="3 4">
    <name type="scientific">Schinkia azotoformans MEV2011</name>
    <dbReference type="NCBI Taxonomy" id="1348973"/>
    <lineage>
        <taxon>Bacteria</taxon>
        <taxon>Bacillati</taxon>
        <taxon>Bacillota</taxon>
        <taxon>Bacilli</taxon>
        <taxon>Bacillales</taxon>
        <taxon>Bacillaceae</taxon>
        <taxon>Calidifontibacillus/Schinkia group</taxon>
        <taxon>Schinkia</taxon>
    </lineage>
</organism>
<dbReference type="PATRIC" id="fig|1348973.3.peg.1669"/>
<gene>
    <name evidence="3" type="ORF">M670_01709</name>
</gene>
<dbReference type="EMBL" id="JJRY01000005">
    <property type="protein sequence ID" value="KEF38893.1"/>
    <property type="molecule type" value="Genomic_DNA"/>
</dbReference>
<dbReference type="OrthoDB" id="7593573at2"/>
<feature type="domain" description="SWIM-type" evidence="2">
    <location>
        <begin position="66"/>
        <end position="101"/>
    </location>
</feature>
<dbReference type="Proteomes" id="UP000027936">
    <property type="component" value="Unassembled WGS sequence"/>
</dbReference>
<keyword evidence="1" id="KW-0863">Zinc-finger</keyword>
<accession>A0A072NPN8</accession>